<dbReference type="SUPFAM" id="SSF54197">
    <property type="entry name" value="HIT-like"/>
    <property type="match status" value="1"/>
</dbReference>
<protein>
    <submittedName>
        <fullName evidence="5">Histidine triad (HIT) protein</fullName>
    </submittedName>
</protein>
<dbReference type="InterPro" id="IPR001310">
    <property type="entry name" value="Histidine_triad_HIT"/>
</dbReference>
<gene>
    <name evidence="5" type="ORF">UY17_C0005G0015</name>
</gene>
<dbReference type="PROSITE" id="PS51084">
    <property type="entry name" value="HIT_2"/>
    <property type="match status" value="1"/>
</dbReference>
<feature type="short sequence motif" description="Histidine triad motif" evidence="2 3">
    <location>
        <begin position="90"/>
        <end position="94"/>
    </location>
</feature>
<dbReference type="EMBL" id="LCOZ01000005">
    <property type="protein sequence ID" value="KKU87961.1"/>
    <property type="molecule type" value="Genomic_DNA"/>
</dbReference>
<evidence type="ECO:0000256" key="2">
    <source>
        <dbReference type="PIRSR" id="PIRSR601310-3"/>
    </source>
</evidence>
<evidence type="ECO:0000256" key="3">
    <source>
        <dbReference type="PROSITE-ProRule" id="PRU00464"/>
    </source>
</evidence>
<dbReference type="AlphaFoldDB" id="A0A0G1U1N2"/>
<feature type="active site" description="Tele-AMP-histidine intermediate" evidence="1">
    <location>
        <position position="92"/>
    </location>
</feature>
<name>A0A0G1U1N2_9BACT</name>
<evidence type="ECO:0000313" key="5">
    <source>
        <dbReference type="EMBL" id="KKU87961.1"/>
    </source>
</evidence>
<proteinExistence type="predicted"/>
<comment type="caution">
    <text evidence="5">The sequence shown here is derived from an EMBL/GenBank/DDBJ whole genome shotgun (WGS) entry which is preliminary data.</text>
</comment>
<dbReference type="Pfam" id="PF01230">
    <property type="entry name" value="HIT"/>
    <property type="match status" value="1"/>
</dbReference>
<reference evidence="5 6" key="1">
    <citation type="journal article" date="2015" name="Nature">
        <title>rRNA introns, odd ribosomes, and small enigmatic genomes across a large radiation of phyla.</title>
        <authorList>
            <person name="Brown C.T."/>
            <person name="Hug L.A."/>
            <person name="Thomas B.C."/>
            <person name="Sharon I."/>
            <person name="Castelle C.J."/>
            <person name="Singh A."/>
            <person name="Wilkins M.J."/>
            <person name="Williams K.H."/>
            <person name="Banfield J.F."/>
        </authorList>
    </citation>
    <scope>NUCLEOTIDE SEQUENCE [LARGE SCALE GENOMIC DNA]</scope>
</reference>
<dbReference type="Gene3D" id="3.30.428.10">
    <property type="entry name" value="HIT-like"/>
    <property type="match status" value="1"/>
</dbReference>
<organism evidence="5 6">
    <name type="scientific">Candidatus Beckwithbacteria bacterium GW2011_GWC2_47_9</name>
    <dbReference type="NCBI Taxonomy" id="1618373"/>
    <lineage>
        <taxon>Bacteria</taxon>
        <taxon>Candidatus Beckwithiibacteriota</taxon>
    </lineage>
</organism>
<accession>A0A0G1U1N2</accession>
<evidence type="ECO:0000313" key="6">
    <source>
        <dbReference type="Proteomes" id="UP000034772"/>
    </source>
</evidence>
<dbReference type="InterPro" id="IPR011146">
    <property type="entry name" value="HIT-like"/>
</dbReference>
<dbReference type="PANTHER" id="PTHR46648:SF1">
    <property type="entry name" value="ADENOSINE 5'-MONOPHOSPHORAMIDASE HNT1"/>
    <property type="match status" value="1"/>
</dbReference>
<dbReference type="GO" id="GO:0003824">
    <property type="term" value="F:catalytic activity"/>
    <property type="evidence" value="ECO:0007669"/>
    <property type="project" value="InterPro"/>
</dbReference>
<dbReference type="PANTHER" id="PTHR46648">
    <property type="entry name" value="HIT FAMILY PROTEIN 1"/>
    <property type="match status" value="1"/>
</dbReference>
<dbReference type="PRINTS" id="PR00332">
    <property type="entry name" value="HISTRIAD"/>
</dbReference>
<evidence type="ECO:0000259" key="4">
    <source>
        <dbReference type="PROSITE" id="PS51084"/>
    </source>
</evidence>
<dbReference type="GO" id="GO:0009117">
    <property type="term" value="P:nucleotide metabolic process"/>
    <property type="evidence" value="ECO:0007669"/>
    <property type="project" value="TreeGrafter"/>
</dbReference>
<evidence type="ECO:0000256" key="1">
    <source>
        <dbReference type="PIRSR" id="PIRSR601310-1"/>
    </source>
</evidence>
<dbReference type="Proteomes" id="UP000034772">
    <property type="component" value="Unassembled WGS sequence"/>
</dbReference>
<dbReference type="InterPro" id="IPR036265">
    <property type="entry name" value="HIT-like_sf"/>
</dbReference>
<sequence>MADCIFCKIVKGEIPSYKIYEDNQFLAFLDIFPKTEGHTIVIPKTHVHWVWDYPDLGKYFEVVGRIARHLRQVSKEKTVRCLVFGFDVPHAHVHLMPGKTDNLNGQKLSGDELEKRRLRFAMTK</sequence>
<feature type="domain" description="HIT" evidence="4">
    <location>
        <begin position="5"/>
        <end position="105"/>
    </location>
</feature>